<accession>A0A3G5AB06</accession>
<reference evidence="1" key="1">
    <citation type="submission" date="2018-10" db="EMBL/GenBank/DDBJ databases">
        <title>Hidden diversity of soil giant viruses.</title>
        <authorList>
            <person name="Schulz F."/>
            <person name="Alteio L."/>
            <person name="Goudeau D."/>
            <person name="Ryan E.M."/>
            <person name="Malmstrom R.R."/>
            <person name="Blanchard J."/>
            <person name="Woyke T."/>
        </authorList>
    </citation>
    <scope>NUCLEOTIDE SEQUENCE</scope>
    <source>
        <strain evidence="1">HYV1</strain>
    </source>
</reference>
<sequence length="50" mass="5729">MRTFGSNMWYVNSSLVKLIKWGKHFPLIAPGPVMDNIFKEARDIKSSSVM</sequence>
<gene>
    <name evidence="1" type="ORF">Hyperionvirus11_57</name>
</gene>
<dbReference type="EMBL" id="MK072393">
    <property type="protein sequence ID" value="AYV83784.1"/>
    <property type="molecule type" value="Genomic_DNA"/>
</dbReference>
<proteinExistence type="predicted"/>
<evidence type="ECO:0000313" key="1">
    <source>
        <dbReference type="EMBL" id="AYV83784.1"/>
    </source>
</evidence>
<name>A0A3G5AB06_9VIRU</name>
<protein>
    <submittedName>
        <fullName evidence="1">Uncharacterized protein</fullName>
    </submittedName>
</protein>
<organism evidence="1">
    <name type="scientific">Hyperionvirus sp</name>
    <dbReference type="NCBI Taxonomy" id="2487770"/>
    <lineage>
        <taxon>Viruses</taxon>
        <taxon>Varidnaviria</taxon>
        <taxon>Bamfordvirae</taxon>
        <taxon>Nucleocytoviricota</taxon>
        <taxon>Megaviricetes</taxon>
        <taxon>Imitervirales</taxon>
        <taxon>Mimiviridae</taxon>
        <taxon>Klosneuvirinae</taxon>
    </lineage>
</organism>